<reference evidence="1" key="1">
    <citation type="submission" date="2014-11" db="EMBL/GenBank/DDBJ databases">
        <authorList>
            <person name="Amaro Gonzalez C."/>
        </authorList>
    </citation>
    <scope>NUCLEOTIDE SEQUENCE</scope>
</reference>
<reference evidence="1" key="2">
    <citation type="journal article" date="2015" name="Fish Shellfish Immunol.">
        <title>Early steps in the European eel (Anguilla anguilla)-Vibrio vulnificus interaction in the gills: Role of the RtxA13 toxin.</title>
        <authorList>
            <person name="Callol A."/>
            <person name="Pajuelo D."/>
            <person name="Ebbesson L."/>
            <person name="Teles M."/>
            <person name="MacKenzie S."/>
            <person name="Amaro C."/>
        </authorList>
    </citation>
    <scope>NUCLEOTIDE SEQUENCE</scope>
</reference>
<sequence length="48" mass="5454">MLVVPSVVCKLLPRRNRTCGGPQSFFLRSRLSCLDFPINSQLTPNYDN</sequence>
<evidence type="ECO:0000313" key="1">
    <source>
        <dbReference type="EMBL" id="JAI06756.1"/>
    </source>
</evidence>
<dbReference type="AlphaFoldDB" id="A0A0E9XY53"/>
<accession>A0A0E9XY53</accession>
<protein>
    <submittedName>
        <fullName evidence="1">Uncharacterized protein</fullName>
    </submittedName>
</protein>
<name>A0A0E9XY53_ANGAN</name>
<proteinExistence type="predicted"/>
<dbReference type="EMBL" id="GBXM01001822">
    <property type="protein sequence ID" value="JAI06756.1"/>
    <property type="molecule type" value="Transcribed_RNA"/>
</dbReference>
<organism evidence="1">
    <name type="scientific">Anguilla anguilla</name>
    <name type="common">European freshwater eel</name>
    <name type="synonym">Muraena anguilla</name>
    <dbReference type="NCBI Taxonomy" id="7936"/>
    <lineage>
        <taxon>Eukaryota</taxon>
        <taxon>Metazoa</taxon>
        <taxon>Chordata</taxon>
        <taxon>Craniata</taxon>
        <taxon>Vertebrata</taxon>
        <taxon>Euteleostomi</taxon>
        <taxon>Actinopterygii</taxon>
        <taxon>Neopterygii</taxon>
        <taxon>Teleostei</taxon>
        <taxon>Anguilliformes</taxon>
        <taxon>Anguillidae</taxon>
        <taxon>Anguilla</taxon>
    </lineage>
</organism>